<accession>A0A5P1ENQ6</accession>
<sequence length="163" mass="17994">MKVEASGEGEEAGERDARESSCCLQEGEGEEKKCRLRADEEPKRKFGEQKRAGSREIEKWMRVHEPIPMMMGQVKDEKVELKGVAQAEVRARVASNLGQDEKDMKGILLSPESIGVVKKEERSLPGGGEKGPRLPKSTQDELVSRANSRSLFTGSPSIARLNS</sequence>
<organism evidence="2 3">
    <name type="scientific">Asparagus officinalis</name>
    <name type="common">Garden asparagus</name>
    <dbReference type="NCBI Taxonomy" id="4686"/>
    <lineage>
        <taxon>Eukaryota</taxon>
        <taxon>Viridiplantae</taxon>
        <taxon>Streptophyta</taxon>
        <taxon>Embryophyta</taxon>
        <taxon>Tracheophyta</taxon>
        <taxon>Spermatophyta</taxon>
        <taxon>Magnoliopsida</taxon>
        <taxon>Liliopsida</taxon>
        <taxon>Asparagales</taxon>
        <taxon>Asparagaceae</taxon>
        <taxon>Asparagoideae</taxon>
        <taxon>Asparagus</taxon>
    </lineage>
</organism>
<evidence type="ECO:0000313" key="3">
    <source>
        <dbReference type="Proteomes" id="UP000243459"/>
    </source>
</evidence>
<evidence type="ECO:0000256" key="1">
    <source>
        <dbReference type="SAM" id="MobiDB-lite"/>
    </source>
</evidence>
<feature type="compositionally biased region" description="Basic and acidic residues" evidence="1">
    <location>
        <begin position="30"/>
        <end position="57"/>
    </location>
</feature>
<dbReference type="Proteomes" id="UP000243459">
    <property type="component" value="Chromosome 5"/>
</dbReference>
<gene>
    <name evidence="2" type="ORF">A4U43_C05F2230</name>
</gene>
<dbReference type="AlphaFoldDB" id="A0A5P1ENQ6"/>
<reference evidence="3" key="1">
    <citation type="journal article" date="2017" name="Nat. Commun.">
        <title>The asparagus genome sheds light on the origin and evolution of a young Y chromosome.</title>
        <authorList>
            <person name="Harkess A."/>
            <person name="Zhou J."/>
            <person name="Xu C."/>
            <person name="Bowers J.E."/>
            <person name="Van der Hulst R."/>
            <person name="Ayyampalayam S."/>
            <person name="Mercati F."/>
            <person name="Riccardi P."/>
            <person name="McKain M.R."/>
            <person name="Kakrana A."/>
            <person name="Tang H."/>
            <person name="Ray J."/>
            <person name="Groenendijk J."/>
            <person name="Arikit S."/>
            <person name="Mathioni S.M."/>
            <person name="Nakano M."/>
            <person name="Shan H."/>
            <person name="Telgmann-Rauber A."/>
            <person name="Kanno A."/>
            <person name="Yue Z."/>
            <person name="Chen H."/>
            <person name="Li W."/>
            <person name="Chen Y."/>
            <person name="Xu X."/>
            <person name="Zhang Y."/>
            <person name="Luo S."/>
            <person name="Chen H."/>
            <person name="Gao J."/>
            <person name="Mao Z."/>
            <person name="Pires J.C."/>
            <person name="Luo M."/>
            <person name="Kudrna D."/>
            <person name="Wing R.A."/>
            <person name="Meyers B.C."/>
            <person name="Yi K."/>
            <person name="Kong H."/>
            <person name="Lavrijsen P."/>
            <person name="Sunseri F."/>
            <person name="Falavigna A."/>
            <person name="Ye Y."/>
            <person name="Leebens-Mack J.H."/>
            <person name="Chen G."/>
        </authorList>
    </citation>
    <scope>NUCLEOTIDE SEQUENCE [LARGE SCALE GENOMIC DNA]</scope>
    <source>
        <strain evidence="3">cv. DH0086</strain>
    </source>
</reference>
<name>A0A5P1ENQ6_ASPOF</name>
<dbReference type="Gramene" id="ONK67645">
    <property type="protein sequence ID" value="ONK67645"/>
    <property type="gene ID" value="A4U43_C05F2230"/>
</dbReference>
<feature type="region of interest" description="Disordered" evidence="1">
    <location>
        <begin position="115"/>
        <end position="163"/>
    </location>
</feature>
<feature type="compositionally biased region" description="Polar residues" evidence="1">
    <location>
        <begin position="144"/>
        <end position="163"/>
    </location>
</feature>
<protein>
    <submittedName>
        <fullName evidence="2">Uncharacterized protein</fullName>
    </submittedName>
</protein>
<evidence type="ECO:0000313" key="2">
    <source>
        <dbReference type="EMBL" id="ONK67645.1"/>
    </source>
</evidence>
<keyword evidence="3" id="KW-1185">Reference proteome</keyword>
<feature type="region of interest" description="Disordered" evidence="1">
    <location>
        <begin position="1"/>
        <end position="57"/>
    </location>
</feature>
<proteinExistence type="predicted"/>
<dbReference type="EMBL" id="CM007385">
    <property type="protein sequence ID" value="ONK67645.1"/>
    <property type="molecule type" value="Genomic_DNA"/>
</dbReference>